<gene>
    <name evidence="2" type="ORF">ABM34_05060</name>
</gene>
<sequence>MDKKLLIGLGLSVVTGGVAVLGLFAFKTVRKFKVKRERKQLKRLIKKHLNGNEKALAIVDGLSNFEIRILFKIVEKATEKISDIKLPAALSDKISSIAEG</sequence>
<evidence type="ECO:0000313" key="3">
    <source>
        <dbReference type="Proteomes" id="UP000036106"/>
    </source>
</evidence>
<proteinExistence type="predicted"/>
<dbReference type="AlphaFoldDB" id="A0A0H4QF15"/>
<dbReference type="PATRIC" id="fig|1007676.4.peg.1005"/>
<name>A0A0H4QF15_9LACO</name>
<keyword evidence="3" id="KW-1185">Reference proteome</keyword>
<dbReference type="OrthoDB" id="2299564at2"/>
<keyword evidence="1" id="KW-0472">Membrane</keyword>
<dbReference type="KEGG" id="lgn:ABM34_05060"/>
<keyword evidence="1" id="KW-0812">Transmembrane</keyword>
<evidence type="ECO:0000313" key="2">
    <source>
        <dbReference type="EMBL" id="AKP66964.1"/>
    </source>
</evidence>
<dbReference type="Proteomes" id="UP000036106">
    <property type="component" value="Chromosome"/>
</dbReference>
<reference evidence="3" key="1">
    <citation type="submission" date="2015-07" db="EMBL/GenBank/DDBJ databases">
        <title>Lactobacillus ginsenosidimutans/EMML 3141/ whole genome sequencing.</title>
        <authorList>
            <person name="Kim M.K."/>
            <person name="Im W.-T."/>
            <person name="Srinivasan S."/>
            <person name="Lee J.-J."/>
        </authorList>
    </citation>
    <scope>NUCLEOTIDE SEQUENCE [LARGE SCALE GENOMIC DNA]</scope>
    <source>
        <strain evidence="3">EMML 3041</strain>
    </source>
</reference>
<dbReference type="STRING" id="1007676.ABM34_05060"/>
<organism evidence="2 3">
    <name type="scientific">Companilactobacillus ginsenosidimutans</name>
    <dbReference type="NCBI Taxonomy" id="1007676"/>
    <lineage>
        <taxon>Bacteria</taxon>
        <taxon>Bacillati</taxon>
        <taxon>Bacillota</taxon>
        <taxon>Bacilli</taxon>
        <taxon>Lactobacillales</taxon>
        <taxon>Lactobacillaceae</taxon>
        <taxon>Companilactobacillus</taxon>
    </lineage>
</organism>
<keyword evidence="1" id="KW-1133">Transmembrane helix</keyword>
<dbReference type="RefSeq" id="WP_048703961.1">
    <property type="nucleotide sequence ID" value="NZ_CP012034.1"/>
</dbReference>
<feature type="transmembrane region" description="Helical" evidence="1">
    <location>
        <begin position="6"/>
        <end position="26"/>
    </location>
</feature>
<protein>
    <submittedName>
        <fullName evidence="2">Uncharacterized protein</fullName>
    </submittedName>
</protein>
<accession>A0A0H4QF15</accession>
<dbReference type="EMBL" id="CP012034">
    <property type="protein sequence ID" value="AKP66964.1"/>
    <property type="molecule type" value="Genomic_DNA"/>
</dbReference>
<evidence type="ECO:0000256" key="1">
    <source>
        <dbReference type="SAM" id="Phobius"/>
    </source>
</evidence>